<dbReference type="PROSITE" id="PS51785">
    <property type="entry name" value="EXOI_C"/>
    <property type="match status" value="1"/>
</dbReference>
<dbReference type="NCBIfam" id="NF008746">
    <property type="entry name" value="PRK11779.1"/>
    <property type="match status" value="1"/>
</dbReference>
<evidence type="ECO:0000256" key="11">
    <source>
        <dbReference type="ARBA" id="ARBA00031220"/>
    </source>
</evidence>
<feature type="domain" description="ExoI SH3-like" evidence="13">
    <location>
        <begin position="200"/>
        <end position="354"/>
    </location>
</feature>
<gene>
    <name evidence="15" type="primary">sbcB</name>
    <name evidence="15" type="ORF">ACFOW7_16725</name>
</gene>
<dbReference type="Gene3D" id="1.20.1280.70">
    <property type="entry name" value="Exonuclease ExoI, domain 3"/>
    <property type="match status" value="1"/>
</dbReference>
<dbReference type="GO" id="GO:0008310">
    <property type="term" value="F:single-stranded DNA 3'-5' DNA exonuclease activity"/>
    <property type="evidence" value="ECO:0007669"/>
    <property type="project" value="UniProtKB-EC"/>
</dbReference>
<dbReference type="Pfam" id="PF26016">
    <property type="entry name" value="ExoI_C"/>
    <property type="match status" value="1"/>
</dbReference>
<dbReference type="InterPro" id="IPR038649">
    <property type="entry name" value="EXOI_SH3_sf"/>
</dbReference>
<evidence type="ECO:0000313" key="16">
    <source>
        <dbReference type="Proteomes" id="UP001595791"/>
    </source>
</evidence>
<name>A0ABV8MVI6_9NEIS</name>
<reference evidence="16" key="1">
    <citation type="journal article" date="2019" name="Int. J. Syst. Evol. Microbiol.">
        <title>The Global Catalogue of Microorganisms (GCM) 10K type strain sequencing project: providing services to taxonomists for standard genome sequencing and annotation.</title>
        <authorList>
            <consortium name="The Broad Institute Genomics Platform"/>
            <consortium name="The Broad Institute Genome Sequencing Center for Infectious Disease"/>
            <person name="Wu L."/>
            <person name="Ma J."/>
        </authorList>
    </citation>
    <scope>NUCLEOTIDE SEQUENCE [LARGE SCALE GENOMIC DNA]</scope>
    <source>
        <strain evidence="16">LMG 29894</strain>
    </source>
</reference>
<organism evidence="15 16">
    <name type="scientific">Chitinimonas lacunae</name>
    <dbReference type="NCBI Taxonomy" id="1963018"/>
    <lineage>
        <taxon>Bacteria</taxon>
        <taxon>Pseudomonadati</taxon>
        <taxon>Pseudomonadota</taxon>
        <taxon>Betaproteobacteria</taxon>
        <taxon>Neisseriales</taxon>
        <taxon>Chitinibacteraceae</taxon>
        <taxon>Chitinimonas</taxon>
    </lineage>
</organism>
<dbReference type="Gene3D" id="3.30.1520.20">
    <property type="entry name" value="Exonuclease ExoI, domain 2"/>
    <property type="match status" value="1"/>
</dbReference>
<evidence type="ECO:0000313" key="15">
    <source>
        <dbReference type="EMBL" id="MFC4160981.1"/>
    </source>
</evidence>
<evidence type="ECO:0000256" key="6">
    <source>
        <dbReference type="ARBA" id="ARBA00022763"/>
    </source>
</evidence>
<dbReference type="Pfam" id="PF00929">
    <property type="entry name" value="RNase_T"/>
    <property type="match status" value="1"/>
</dbReference>
<evidence type="ECO:0000256" key="9">
    <source>
        <dbReference type="ARBA" id="ARBA00023125"/>
    </source>
</evidence>
<keyword evidence="7 15" id="KW-0378">Hydrolase</keyword>
<dbReference type="InterPro" id="IPR036397">
    <property type="entry name" value="RNaseH_sf"/>
</dbReference>
<dbReference type="Gene3D" id="1.10.287.1240">
    <property type="match status" value="1"/>
</dbReference>
<evidence type="ECO:0000256" key="2">
    <source>
        <dbReference type="ARBA" id="ARBA00001946"/>
    </source>
</evidence>
<dbReference type="PIRSF" id="PIRSF000977">
    <property type="entry name" value="Exodeoxyribonuclease_I"/>
    <property type="match status" value="1"/>
</dbReference>
<comment type="cofactor">
    <cofactor evidence="2">
        <name>Mg(2+)</name>
        <dbReference type="ChEBI" id="CHEBI:18420"/>
    </cofactor>
</comment>
<keyword evidence="6" id="KW-0227">DNA damage</keyword>
<comment type="catalytic activity">
    <reaction evidence="1">
        <text>Exonucleolytic cleavage in the 3'- to 5'-direction to yield nucleoside 5'-phosphates.</text>
        <dbReference type="EC" id="3.1.11.1"/>
    </reaction>
</comment>
<evidence type="ECO:0000259" key="14">
    <source>
        <dbReference type="PROSITE" id="PS51785"/>
    </source>
</evidence>
<sequence length="480" mass="54321">MNSDQGASFFWHDYESFGLNPRLDRPAQFAGQRTDLDLNPIGEPVSLYCRLSDDYLPDPDACLITGIGPTTVQTRGLPEPEFVARIHAELAKPQTCGLGYNTLRFDDEMTRHLLWRNLYEPYGREFRNGCSRWDILDLVRATYAFRPEGITWPRRDDGQVSFKLEHLTAANGISHGRAHDALSDVEATIALARLIKTRQPRLFDFCLRLRQRQAVLDELAPLDGRPFLHVSGMYPASRGCMAVVAPLGWHPSNRNELAVWDLAHDPTELFDLDAEQLRRRLFARSDATNGESRLPIKTIHLNRSPVVVGSLRALFPERAAELGIDLERALIHAERLKHGPKPEAALAAAYSRQEPIVPRDVDEALYDGFIGDRDRRSLDRLRRLAPAQLADERVSFDDPRLEELLFRYRARNWPDQLDADERLRWQAHRADRLVDGAAGALSLAALRERLAALREPADSAQTALLDELERYAAHLAATLA</sequence>
<dbReference type="Pfam" id="PF08411">
    <property type="entry name" value="ExoI_SH3"/>
    <property type="match status" value="1"/>
</dbReference>
<dbReference type="SUPFAM" id="SSF53098">
    <property type="entry name" value="Ribonuclease H-like"/>
    <property type="match status" value="1"/>
</dbReference>
<evidence type="ECO:0000256" key="7">
    <source>
        <dbReference type="ARBA" id="ARBA00022801"/>
    </source>
</evidence>
<evidence type="ECO:0000259" key="13">
    <source>
        <dbReference type="PROSITE" id="PS51784"/>
    </source>
</evidence>
<dbReference type="InterPro" id="IPR023607">
    <property type="entry name" value="Exodeoxyribonuclease_I"/>
</dbReference>
<comment type="caution">
    <text evidence="15">The sequence shown here is derived from an EMBL/GenBank/DDBJ whole genome shotgun (WGS) entry which is preliminary data.</text>
</comment>
<feature type="domain" description="ExoI C-terminal" evidence="14">
    <location>
        <begin position="357"/>
        <end position="476"/>
    </location>
</feature>
<evidence type="ECO:0000256" key="12">
    <source>
        <dbReference type="ARBA" id="ARBA00046792"/>
    </source>
</evidence>
<dbReference type="InterPro" id="IPR058561">
    <property type="entry name" value="Exonuc_1_C"/>
</dbReference>
<accession>A0ABV8MVI6</accession>
<proteinExistence type="predicted"/>
<comment type="subunit">
    <text evidence="12">Monomer. Interacts with ssb (via C-terminus); this interaction stimulates the exonuclease activity by recruiting the enzyme to its substrate.</text>
</comment>
<dbReference type="CDD" id="cd06138">
    <property type="entry name" value="ExoI_N"/>
    <property type="match status" value="1"/>
</dbReference>
<keyword evidence="10" id="KW-0234">DNA repair</keyword>
<keyword evidence="16" id="KW-1185">Reference proteome</keyword>
<dbReference type="Gene3D" id="3.30.420.10">
    <property type="entry name" value="Ribonuclease H-like superfamily/Ribonuclease H"/>
    <property type="match status" value="1"/>
</dbReference>
<dbReference type="EMBL" id="JBHSBU010000001">
    <property type="protein sequence ID" value="MFC4160981.1"/>
    <property type="molecule type" value="Genomic_DNA"/>
</dbReference>
<keyword evidence="8" id="KW-0460">Magnesium</keyword>
<dbReference type="Proteomes" id="UP001595791">
    <property type="component" value="Unassembled WGS sequence"/>
</dbReference>
<evidence type="ECO:0000256" key="4">
    <source>
        <dbReference type="ARBA" id="ARBA00019900"/>
    </source>
</evidence>
<dbReference type="InterPro" id="IPR013620">
    <property type="entry name" value="Exonuc_1_SH3"/>
</dbReference>
<evidence type="ECO:0000256" key="5">
    <source>
        <dbReference type="ARBA" id="ARBA00022723"/>
    </source>
</evidence>
<evidence type="ECO:0000256" key="3">
    <source>
        <dbReference type="ARBA" id="ARBA00012108"/>
    </source>
</evidence>
<evidence type="ECO:0000256" key="8">
    <source>
        <dbReference type="ARBA" id="ARBA00022842"/>
    </source>
</evidence>
<dbReference type="EC" id="3.1.11.1" evidence="3"/>
<evidence type="ECO:0000256" key="10">
    <source>
        <dbReference type="ARBA" id="ARBA00023204"/>
    </source>
</evidence>
<protein>
    <recommendedName>
        <fullName evidence="4">Exodeoxyribonuclease I</fullName>
        <ecNumber evidence="3">3.1.11.1</ecNumber>
    </recommendedName>
    <alternativeName>
        <fullName evidence="11">DNA deoxyribophosphodiesterase</fullName>
    </alternativeName>
</protein>
<keyword evidence="9" id="KW-0238">DNA-binding</keyword>
<dbReference type="InterPro" id="IPR034747">
    <property type="entry name" value="EXOI_SH3"/>
</dbReference>
<dbReference type="InterPro" id="IPR012337">
    <property type="entry name" value="RNaseH-like_sf"/>
</dbReference>
<evidence type="ECO:0000256" key="1">
    <source>
        <dbReference type="ARBA" id="ARBA00000563"/>
    </source>
</evidence>
<dbReference type="InterPro" id="IPR013520">
    <property type="entry name" value="Ribonucl_H"/>
</dbReference>
<keyword evidence="5" id="KW-0479">Metal-binding</keyword>
<dbReference type="RefSeq" id="WP_378166398.1">
    <property type="nucleotide sequence ID" value="NZ_JBHSBU010000001.1"/>
</dbReference>
<dbReference type="PROSITE" id="PS51784">
    <property type="entry name" value="EXOI_SH3"/>
    <property type="match status" value="1"/>
</dbReference>